<dbReference type="AlphaFoldDB" id="A0A316G4N3"/>
<evidence type="ECO:0000313" key="2">
    <source>
        <dbReference type="Proteomes" id="UP000245708"/>
    </source>
</evidence>
<comment type="caution">
    <text evidence="1">The sequence shown here is derived from an EMBL/GenBank/DDBJ whole genome shotgun (WGS) entry which is preliminary data.</text>
</comment>
<dbReference type="Proteomes" id="UP000245708">
    <property type="component" value="Unassembled WGS sequence"/>
</dbReference>
<dbReference type="RefSeq" id="WP_109670873.1">
    <property type="nucleotide sequence ID" value="NZ_QGGW01000015.1"/>
</dbReference>
<evidence type="ECO:0000313" key="1">
    <source>
        <dbReference type="EMBL" id="PWK55881.1"/>
    </source>
</evidence>
<dbReference type="OrthoDB" id="495783at2"/>
<accession>A0A316G4N3</accession>
<dbReference type="PANTHER" id="PTHR30087">
    <property type="entry name" value="INNER MEMBRANE PROTEIN"/>
    <property type="match status" value="1"/>
</dbReference>
<dbReference type="EMBL" id="QGGW01000015">
    <property type="protein sequence ID" value="PWK55881.1"/>
    <property type="molecule type" value="Genomic_DNA"/>
</dbReference>
<keyword evidence="2" id="KW-1185">Reference proteome</keyword>
<gene>
    <name evidence="1" type="ORF">C7455_11515</name>
</gene>
<name>A0A316G4N3_9RHOB</name>
<protein>
    <submittedName>
        <fullName evidence="1">Uncharacterized protein YbbK (DUF523 family)</fullName>
    </submittedName>
</protein>
<dbReference type="Pfam" id="PF04463">
    <property type="entry name" value="2-thiour_desulf"/>
    <property type="match status" value="1"/>
</dbReference>
<organism evidence="1 2">
    <name type="scientific">Roseicyclus mahoneyensis</name>
    <dbReference type="NCBI Taxonomy" id="164332"/>
    <lineage>
        <taxon>Bacteria</taxon>
        <taxon>Pseudomonadati</taxon>
        <taxon>Pseudomonadota</taxon>
        <taxon>Alphaproteobacteria</taxon>
        <taxon>Rhodobacterales</taxon>
        <taxon>Roseobacteraceae</taxon>
        <taxon>Roseicyclus</taxon>
    </lineage>
</organism>
<sequence length="167" mass="17308">MERILVSACLVGAPVRYDGRAKDAGSALLRLWADEGRLMPLCPELAGGFAVPRAPAEITPGATGASVLEGTAHVHDRSGKDVTKGFLDGATAALRLVRDTGCRLALLTEGSPSCGVARIHAGRFDGVTRPGEGVVTAALRQAGVRVFSHEEIADLAAVIACRENRPG</sequence>
<reference evidence="1 2" key="1">
    <citation type="submission" date="2018-05" db="EMBL/GenBank/DDBJ databases">
        <title>Genomic Encyclopedia of Type Strains, Phase IV (KMG-IV): sequencing the most valuable type-strain genomes for metagenomic binning, comparative biology and taxonomic classification.</title>
        <authorList>
            <person name="Goeker M."/>
        </authorList>
    </citation>
    <scope>NUCLEOTIDE SEQUENCE [LARGE SCALE GENOMIC DNA]</scope>
    <source>
        <strain evidence="1 2">DSM 16097</strain>
    </source>
</reference>
<dbReference type="PANTHER" id="PTHR30087:SF1">
    <property type="entry name" value="HYPOTHETICAL CYTOSOLIC PROTEIN"/>
    <property type="match status" value="1"/>
</dbReference>
<proteinExistence type="predicted"/>
<dbReference type="InterPro" id="IPR007553">
    <property type="entry name" value="2-thiour_desulf"/>
</dbReference>